<dbReference type="EMBL" id="QDHA01000003">
    <property type="protein sequence ID" value="RCJ10300.1"/>
    <property type="molecule type" value="Genomic_DNA"/>
</dbReference>
<reference evidence="1 2" key="1">
    <citation type="submission" date="2018-04" db="EMBL/GenBank/DDBJ databases">
        <title>Cupriavidus necator CR12 genome sequencing and assembly.</title>
        <authorList>
            <person name="Ben Fekih I."/>
            <person name="Mazhar H.S."/>
            <person name="Bello S.K."/>
            <person name="Rensing C."/>
        </authorList>
    </citation>
    <scope>NUCLEOTIDE SEQUENCE [LARGE SCALE GENOMIC DNA]</scope>
    <source>
        <strain evidence="1 2">CR12</strain>
    </source>
</reference>
<dbReference type="Proteomes" id="UP000253501">
    <property type="component" value="Unassembled WGS sequence"/>
</dbReference>
<comment type="caution">
    <text evidence="1">The sequence shown here is derived from an EMBL/GenBank/DDBJ whole genome shotgun (WGS) entry which is preliminary data.</text>
</comment>
<protein>
    <submittedName>
        <fullName evidence="1">Uncharacterized protein</fullName>
    </submittedName>
</protein>
<evidence type="ECO:0000313" key="2">
    <source>
        <dbReference type="Proteomes" id="UP000253501"/>
    </source>
</evidence>
<dbReference type="AlphaFoldDB" id="A0A367PQW2"/>
<evidence type="ECO:0000313" key="1">
    <source>
        <dbReference type="EMBL" id="RCJ10300.1"/>
    </source>
</evidence>
<accession>A0A367PQW2</accession>
<gene>
    <name evidence="1" type="ORF">DDK22_01195</name>
</gene>
<sequence>MVAVYTALKQQLPAHVEYINLSEPYETNWPNTRIVCALQQAELETEPVHGMTSLARAGAFLRSLDADLIPQTYGVGKLKRILLLSEVFDVVEHRSHAASRPITLYRSKPGSRLKTE</sequence>
<name>A0A367PQW2_CUPNE</name>
<proteinExistence type="predicted"/>
<organism evidence="1 2">
    <name type="scientific">Cupriavidus necator</name>
    <name type="common">Alcaligenes eutrophus</name>
    <name type="synonym">Ralstonia eutropha</name>
    <dbReference type="NCBI Taxonomy" id="106590"/>
    <lineage>
        <taxon>Bacteria</taxon>
        <taxon>Pseudomonadati</taxon>
        <taxon>Pseudomonadota</taxon>
        <taxon>Betaproteobacteria</taxon>
        <taxon>Burkholderiales</taxon>
        <taxon>Burkholderiaceae</taxon>
        <taxon>Cupriavidus</taxon>
    </lineage>
</organism>